<proteinExistence type="predicted"/>
<evidence type="ECO:0000313" key="2">
    <source>
        <dbReference type="Proteomes" id="UP000708208"/>
    </source>
</evidence>
<dbReference type="Proteomes" id="UP000708208">
    <property type="component" value="Unassembled WGS sequence"/>
</dbReference>
<feature type="non-terminal residue" evidence="1">
    <location>
        <position position="1"/>
    </location>
</feature>
<organism evidence="1 2">
    <name type="scientific">Allacma fusca</name>
    <dbReference type="NCBI Taxonomy" id="39272"/>
    <lineage>
        <taxon>Eukaryota</taxon>
        <taxon>Metazoa</taxon>
        <taxon>Ecdysozoa</taxon>
        <taxon>Arthropoda</taxon>
        <taxon>Hexapoda</taxon>
        <taxon>Collembola</taxon>
        <taxon>Symphypleona</taxon>
        <taxon>Sminthuridae</taxon>
        <taxon>Allacma</taxon>
    </lineage>
</organism>
<sequence>MVGSVSFFLGLFFRRRSQAVQEEALIPPKIYDPVQHEKLHLIAKRKQEERQSQFDKLESQYKLDADAQRILSLDWDSLVSQLRERQITAKQVLSAYIAK</sequence>
<gene>
    <name evidence="1" type="ORF">AFUS01_LOCUS34812</name>
</gene>
<dbReference type="AlphaFoldDB" id="A0A8J2PRF4"/>
<protein>
    <submittedName>
        <fullName evidence="1">Uncharacterized protein</fullName>
    </submittedName>
</protein>
<comment type="caution">
    <text evidence="1">The sequence shown here is derived from an EMBL/GenBank/DDBJ whole genome shotgun (WGS) entry which is preliminary data.</text>
</comment>
<keyword evidence="2" id="KW-1185">Reference proteome</keyword>
<dbReference type="EMBL" id="CAJVCH010533590">
    <property type="protein sequence ID" value="CAG7824666.1"/>
    <property type="molecule type" value="Genomic_DNA"/>
</dbReference>
<evidence type="ECO:0000313" key="1">
    <source>
        <dbReference type="EMBL" id="CAG7824666.1"/>
    </source>
</evidence>
<reference evidence="1" key="1">
    <citation type="submission" date="2021-06" db="EMBL/GenBank/DDBJ databases">
        <authorList>
            <person name="Hodson N. C."/>
            <person name="Mongue J. A."/>
            <person name="Jaron S. K."/>
        </authorList>
    </citation>
    <scope>NUCLEOTIDE SEQUENCE</scope>
</reference>
<accession>A0A8J2PRF4</accession>
<name>A0A8J2PRF4_9HEXA</name>